<evidence type="ECO:0000313" key="2">
    <source>
        <dbReference type="Proteomes" id="UP000470446"/>
    </source>
</evidence>
<dbReference type="RefSeq" id="WP_164249867.1">
    <property type="nucleotide sequence ID" value="NZ_JAAGMA010000935.1"/>
</dbReference>
<name>A0A7K3PVG7_9ACTN</name>
<gene>
    <name evidence="1" type="ORF">G3I32_34805</name>
</gene>
<dbReference type="Proteomes" id="UP000470446">
    <property type="component" value="Unassembled WGS sequence"/>
</dbReference>
<evidence type="ECO:0000313" key="1">
    <source>
        <dbReference type="EMBL" id="NEB13943.1"/>
    </source>
</evidence>
<protein>
    <submittedName>
        <fullName evidence="1">Uncharacterized protein</fullName>
    </submittedName>
</protein>
<comment type="caution">
    <text evidence="1">The sequence shown here is derived from an EMBL/GenBank/DDBJ whole genome shotgun (WGS) entry which is preliminary data.</text>
</comment>
<accession>A0A7K3PVG7</accession>
<dbReference type="AlphaFoldDB" id="A0A7K3PVG7"/>
<reference evidence="1 2" key="1">
    <citation type="submission" date="2020-01" db="EMBL/GenBank/DDBJ databases">
        <title>Insect and environment-associated Actinomycetes.</title>
        <authorList>
            <person name="Currrie C."/>
            <person name="Chevrette M."/>
            <person name="Carlson C."/>
            <person name="Stubbendieck R."/>
            <person name="Wendt-Pienkowski E."/>
        </authorList>
    </citation>
    <scope>NUCLEOTIDE SEQUENCE [LARGE SCALE GENOMIC DNA]</scope>
    <source>
        <strain evidence="1 2">SID14163</strain>
    </source>
</reference>
<dbReference type="EMBL" id="JAAGMA010000935">
    <property type="protein sequence ID" value="NEB13943.1"/>
    <property type="molecule type" value="Genomic_DNA"/>
</dbReference>
<sequence>MIAFVRIAGGALGCLVGGVLSDRWDRASAARVCLVCSDGAALLLAVGLDALSVLAVKPVVRGDGDELVDPQGPAEA</sequence>
<organism evidence="1 2">
    <name type="scientific">Streptomyces coelicoflavus</name>
    <dbReference type="NCBI Taxonomy" id="285562"/>
    <lineage>
        <taxon>Bacteria</taxon>
        <taxon>Bacillati</taxon>
        <taxon>Actinomycetota</taxon>
        <taxon>Actinomycetes</taxon>
        <taxon>Kitasatosporales</taxon>
        <taxon>Streptomycetaceae</taxon>
        <taxon>Streptomyces</taxon>
    </lineage>
</organism>
<proteinExistence type="predicted"/>